<name>A0A5C2SFY2_9APHY</name>
<feature type="region of interest" description="Disordered" evidence="1">
    <location>
        <begin position="227"/>
        <end position="252"/>
    </location>
</feature>
<dbReference type="STRING" id="1328759.A0A5C2SFY2"/>
<evidence type="ECO:0008006" key="4">
    <source>
        <dbReference type="Google" id="ProtNLM"/>
    </source>
</evidence>
<protein>
    <recommendedName>
        <fullName evidence="4">RNI-like protein</fullName>
    </recommendedName>
</protein>
<dbReference type="AlphaFoldDB" id="A0A5C2SFY2"/>
<proteinExistence type="predicted"/>
<gene>
    <name evidence="2" type="ORF">L227DRAFT_609935</name>
</gene>
<dbReference type="OrthoDB" id="3515175at2759"/>
<keyword evidence="3" id="KW-1185">Reference proteome</keyword>
<reference evidence="2" key="1">
    <citation type="journal article" date="2018" name="Genome Biol. Evol.">
        <title>Genomics and development of Lentinus tigrinus, a white-rot wood-decaying mushroom with dimorphic fruiting bodies.</title>
        <authorList>
            <person name="Wu B."/>
            <person name="Xu Z."/>
            <person name="Knudson A."/>
            <person name="Carlson A."/>
            <person name="Chen N."/>
            <person name="Kovaka S."/>
            <person name="LaButti K."/>
            <person name="Lipzen A."/>
            <person name="Pennachio C."/>
            <person name="Riley R."/>
            <person name="Schakwitz W."/>
            <person name="Umezawa K."/>
            <person name="Ohm R.A."/>
            <person name="Grigoriev I.V."/>
            <person name="Nagy L.G."/>
            <person name="Gibbons J."/>
            <person name="Hibbett D."/>
        </authorList>
    </citation>
    <scope>NUCLEOTIDE SEQUENCE [LARGE SCALE GENOMIC DNA]</scope>
    <source>
        <strain evidence="2">ALCF2SS1-6</strain>
    </source>
</reference>
<sequence length="636" mass="69792">MGQRHQVFLIARVRPHGAPADHPGNRRCIAAFHHQWCYGSLPLRAMRRLVTLIQQPDNATIVRAEVRDIQGKYGSYGAEGPCIPDVPCPFTTSLLAMAWTADIEDGANIQSSGTSLENDILPASMGCWDGDNNDGLSILDVTDPEKPAYCFLSGPESPGSRAQYLAPLDGRSYLSIYYALPKNVALDAQTQEPAKAERERKQQEYWLECIQGLADVPVLPPNLLREAWPGETFKDPPQSSAPPQESRAEPEVSDGMVANLADLSLNVAVKQSIEDEDTTEVEKLLWLPGKAARVKTLLRDLDPFRGGAVGLLVMTLKELKETSRVNLAGFRLSGAHVSAVLADLGDVRSVDLSDNTVITADDVPEILAATPTLRRIVLMGCPSIDGTRLLELVRTQPFRFKTVEGILHPAFLSIQKPDPYPCSFTYVSMMSTHSLSCVSLPFFTPSQVVQALADIIPWQAGTRSATMAGQYALPCVGTSAFQGGTRDPGQSISERTVMTVPLQSPRIPRGQKELWTFVCNMPQYAFLDPANKGWGFVHYTHEETTSETEDATQPVDYPDLGSGKVYDLKGFLACMAKEGRPMPSDEAVEKLEKILYLKDTAVTDEYCCPLLKQEAVSKIDPDGRRGSLRYQGFFSL</sequence>
<dbReference type="EMBL" id="ML122260">
    <property type="protein sequence ID" value="RPD62079.1"/>
    <property type="molecule type" value="Genomic_DNA"/>
</dbReference>
<evidence type="ECO:0000313" key="2">
    <source>
        <dbReference type="EMBL" id="RPD62079.1"/>
    </source>
</evidence>
<dbReference type="InterPro" id="IPR032675">
    <property type="entry name" value="LRR_dom_sf"/>
</dbReference>
<dbReference type="Gene3D" id="3.80.10.10">
    <property type="entry name" value="Ribonuclease Inhibitor"/>
    <property type="match status" value="1"/>
</dbReference>
<accession>A0A5C2SFY2</accession>
<evidence type="ECO:0000256" key="1">
    <source>
        <dbReference type="SAM" id="MobiDB-lite"/>
    </source>
</evidence>
<dbReference type="Proteomes" id="UP000313359">
    <property type="component" value="Unassembled WGS sequence"/>
</dbReference>
<organism evidence="2 3">
    <name type="scientific">Lentinus tigrinus ALCF2SS1-6</name>
    <dbReference type="NCBI Taxonomy" id="1328759"/>
    <lineage>
        <taxon>Eukaryota</taxon>
        <taxon>Fungi</taxon>
        <taxon>Dikarya</taxon>
        <taxon>Basidiomycota</taxon>
        <taxon>Agaricomycotina</taxon>
        <taxon>Agaricomycetes</taxon>
        <taxon>Polyporales</taxon>
        <taxon>Polyporaceae</taxon>
        <taxon>Lentinus</taxon>
    </lineage>
</organism>
<evidence type="ECO:0000313" key="3">
    <source>
        <dbReference type="Proteomes" id="UP000313359"/>
    </source>
</evidence>